<feature type="compositionally biased region" description="Polar residues" evidence="5">
    <location>
        <begin position="95"/>
        <end position="107"/>
    </location>
</feature>
<dbReference type="InterPro" id="IPR029028">
    <property type="entry name" value="Alpha/beta_knot_MTases"/>
</dbReference>
<evidence type="ECO:0000256" key="2">
    <source>
        <dbReference type="ARBA" id="ARBA00022552"/>
    </source>
</evidence>
<accession>A0A8T2PK87</accession>
<dbReference type="SMART" id="SM00967">
    <property type="entry name" value="SpoU_sub_bind"/>
    <property type="match status" value="1"/>
</dbReference>
<evidence type="ECO:0000313" key="7">
    <source>
        <dbReference type="EMBL" id="KAG9351611.1"/>
    </source>
</evidence>
<dbReference type="Gene3D" id="3.30.1330.30">
    <property type="match status" value="1"/>
</dbReference>
<dbReference type="SUPFAM" id="SSF55315">
    <property type="entry name" value="L30e-like"/>
    <property type="match status" value="1"/>
</dbReference>
<dbReference type="CDD" id="cd18106">
    <property type="entry name" value="SpoU-like_RNMTL1"/>
    <property type="match status" value="1"/>
</dbReference>
<dbReference type="PANTHER" id="PTHR43191">
    <property type="entry name" value="RRNA METHYLTRANSFERASE 3"/>
    <property type="match status" value="1"/>
</dbReference>
<keyword evidence="4" id="KW-0808">Transferase</keyword>
<comment type="similarity">
    <text evidence="1">Belongs to the class IV-like SAM-binding methyltransferase superfamily. RNA methyltransferase TrmH family.</text>
</comment>
<dbReference type="AlphaFoldDB" id="A0A8T2PK87"/>
<name>A0A8T2PK87_9TELE</name>
<sequence>MAAFMRSMGFRQMASEVRNILIVKDIPVVDLKRYVRALRRRPVQVLYPENENEKRPESKPNETSRVQRSDHHPIYAANSTGKERCAKTKSKSETSEYTPSNSWSDSRQGVKASPITTTYYKNDRTPLDELGLRYEKAFPGDKRLARAVSVARSRKFREQQGKILLEGRRLICDALAAGAIPQVLFFSTVERLLELPVERLKRASLIKVKFEDIKIWSDLVTPQGVMAIFSRPEASRLAFPKQQQSQSVPLYLICDNVRDPGNLGTILRCAAAAGCHSVLLTKGCVDVWEPKVLRAAMGTHFRVPVIPSLDWKDIPTYLPKVVTVHLADTCSSMERDWEGTEGKELSSPSKKASDYGWVSSRPNKRKIHYEEYSEYESDSDEEEQSRLSLPAVESQVYHENWAKSNTALVIGGETHGLSIEALQLAERTYGRRLYVPMVPGVDSLNSAMAASILVFEGRRQLKLLAGQIEKKSKSKMT</sequence>
<dbReference type="Pfam" id="PF00588">
    <property type="entry name" value="SpoU_methylase"/>
    <property type="match status" value="2"/>
</dbReference>
<dbReference type="GO" id="GO:0003723">
    <property type="term" value="F:RNA binding"/>
    <property type="evidence" value="ECO:0007669"/>
    <property type="project" value="InterPro"/>
</dbReference>
<feature type="compositionally biased region" description="Basic and acidic residues" evidence="5">
    <location>
        <begin position="51"/>
        <end position="73"/>
    </location>
</feature>
<evidence type="ECO:0000256" key="4">
    <source>
        <dbReference type="ARBA" id="ARBA00022679"/>
    </source>
</evidence>
<dbReference type="GO" id="GO:0008173">
    <property type="term" value="F:RNA methyltransferase activity"/>
    <property type="evidence" value="ECO:0007669"/>
    <property type="project" value="InterPro"/>
</dbReference>
<dbReference type="InterPro" id="IPR051259">
    <property type="entry name" value="rRNA_Methyltransferase"/>
</dbReference>
<dbReference type="OrthoDB" id="270651at2759"/>
<reference evidence="7" key="1">
    <citation type="thesis" date="2021" institute="BYU ScholarsArchive" country="Provo, UT, USA">
        <title>Applications of and Algorithms for Genome Assembly and Genomic Analyses with an Emphasis on Marine Teleosts.</title>
        <authorList>
            <person name="Pickett B.D."/>
        </authorList>
    </citation>
    <scope>NUCLEOTIDE SEQUENCE</scope>
    <source>
        <strain evidence="7">HI-2016</strain>
    </source>
</reference>
<feature type="region of interest" description="Disordered" evidence="5">
    <location>
        <begin position="338"/>
        <end position="359"/>
    </location>
</feature>
<organism evidence="7 8">
    <name type="scientific">Albula glossodonta</name>
    <name type="common">roundjaw bonefish</name>
    <dbReference type="NCBI Taxonomy" id="121402"/>
    <lineage>
        <taxon>Eukaryota</taxon>
        <taxon>Metazoa</taxon>
        <taxon>Chordata</taxon>
        <taxon>Craniata</taxon>
        <taxon>Vertebrata</taxon>
        <taxon>Euteleostomi</taxon>
        <taxon>Actinopterygii</taxon>
        <taxon>Neopterygii</taxon>
        <taxon>Teleostei</taxon>
        <taxon>Albuliformes</taxon>
        <taxon>Albulidae</taxon>
        <taxon>Albula</taxon>
    </lineage>
</organism>
<evidence type="ECO:0000256" key="5">
    <source>
        <dbReference type="SAM" id="MobiDB-lite"/>
    </source>
</evidence>
<proteinExistence type="inferred from homology"/>
<protein>
    <recommendedName>
        <fullName evidence="6">RNA 2-O ribose methyltransferase substrate binding domain-containing protein</fullName>
    </recommendedName>
</protein>
<dbReference type="Pfam" id="PF22435">
    <property type="entry name" value="MRM3-like_sub_bind"/>
    <property type="match status" value="1"/>
</dbReference>
<comment type="caution">
    <text evidence="7">The sequence shown here is derived from an EMBL/GenBank/DDBJ whole genome shotgun (WGS) entry which is preliminary data.</text>
</comment>
<keyword evidence="8" id="KW-1185">Reference proteome</keyword>
<keyword evidence="2" id="KW-0698">rRNA processing</keyword>
<feature type="domain" description="RNA 2-O ribose methyltransferase substrate binding" evidence="6">
    <location>
        <begin position="164"/>
        <end position="235"/>
    </location>
</feature>
<dbReference type="InterPro" id="IPR001537">
    <property type="entry name" value="SpoU_MeTrfase"/>
</dbReference>
<dbReference type="InterPro" id="IPR013123">
    <property type="entry name" value="SpoU_subst-bd"/>
</dbReference>
<keyword evidence="3" id="KW-0489">Methyltransferase</keyword>
<dbReference type="GO" id="GO:0005737">
    <property type="term" value="C:cytoplasm"/>
    <property type="evidence" value="ECO:0007669"/>
    <property type="project" value="UniProtKB-ARBA"/>
</dbReference>
<dbReference type="EMBL" id="JAFBMS010000006">
    <property type="protein sequence ID" value="KAG9351611.1"/>
    <property type="molecule type" value="Genomic_DNA"/>
</dbReference>
<dbReference type="Proteomes" id="UP000824540">
    <property type="component" value="Unassembled WGS sequence"/>
</dbReference>
<dbReference type="InterPro" id="IPR029026">
    <property type="entry name" value="tRNA_m1G_MTases_N"/>
</dbReference>
<dbReference type="SUPFAM" id="SSF75217">
    <property type="entry name" value="alpha/beta knot"/>
    <property type="match status" value="1"/>
</dbReference>
<evidence type="ECO:0000256" key="1">
    <source>
        <dbReference type="ARBA" id="ARBA00007228"/>
    </source>
</evidence>
<feature type="compositionally biased region" description="Basic and acidic residues" evidence="5">
    <location>
        <begin position="81"/>
        <end position="94"/>
    </location>
</feature>
<dbReference type="GO" id="GO:0006364">
    <property type="term" value="P:rRNA processing"/>
    <property type="evidence" value="ECO:0007669"/>
    <property type="project" value="UniProtKB-KW"/>
</dbReference>
<dbReference type="GO" id="GO:0032259">
    <property type="term" value="P:methylation"/>
    <property type="evidence" value="ECO:0007669"/>
    <property type="project" value="UniProtKB-KW"/>
</dbReference>
<dbReference type="InterPro" id="IPR029064">
    <property type="entry name" value="Ribosomal_eL30-like_sf"/>
</dbReference>
<dbReference type="Gene3D" id="3.40.1280.10">
    <property type="match status" value="1"/>
</dbReference>
<evidence type="ECO:0000256" key="3">
    <source>
        <dbReference type="ARBA" id="ARBA00022603"/>
    </source>
</evidence>
<evidence type="ECO:0000313" key="8">
    <source>
        <dbReference type="Proteomes" id="UP000824540"/>
    </source>
</evidence>
<gene>
    <name evidence="7" type="ORF">JZ751_022862</name>
</gene>
<dbReference type="InterPro" id="IPR053888">
    <property type="entry name" value="MRM3-like_sub_bind"/>
</dbReference>
<feature type="region of interest" description="Disordered" evidence="5">
    <location>
        <begin position="49"/>
        <end position="109"/>
    </location>
</feature>
<evidence type="ECO:0000259" key="6">
    <source>
        <dbReference type="SMART" id="SM00967"/>
    </source>
</evidence>
<dbReference type="PANTHER" id="PTHR43191:SF2">
    <property type="entry name" value="RRNA METHYLTRANSFERASE 3, MITOCHONDRIAL"/>
    <property type="match status" value="1"/>
</dbReference>